<dbReference type="PRINTS" id="PR00400">
    <property type="entry name" value="TETREPRESSOR"/>
</dbReference>
<dbReference type="PANTHER" id="PTHR30055:SF151">
    <property type="entry name" value="TRANSCRIPTIONAL REGULATORY PROTEIN"/>
    <property type="match status" value="1"/>
</dbReference>
<dbReference type="Proteomes" id="UP000746595">
    <property type="component" value="Unassembled WGS sequence"/>
</dbReference>
<keyword evidence="2" id="KW-0805">Transcription regulation</keyword>
<dbReference type="EMBL" id="JAAWVT010000001">
    <property type="protein sequence ID" value="NKG19326.1"/>
    <property type="molecule type" value="Genomic_DNA"/>
</dbReference>
<dbReference type="PANTHER" id="PTHR30055">
    <property type="entry name" value="HTH-TYPE TRANSCRIPTIONAL REGULATOR RUTR"/>
    <property type="match status" value="1"/>
</dbReference>
<dbReference type="InterPro" id="IPR001647">
    <property type="entry name" value="HTH_TetR"/>
</dbReference>
<keyword evidence="1" id="KW-0678">Repressor</keyword>
<evidence type="ECO:0000256" key="5">
    <source>
        <dbReference type="PROSITE-ProRule" id="PRU00335"/>
    </source>
</evidence>
<dbReference type="InterPro" id="IPR009057">
    <property type="entry name" value="Homeodomain-like_sf"/>
</dbReference>
<protein>
    <submittedName>
        <fullName evidence="7">TetR family transcriptional regulator</fullName>
    </submittedName>
</protein>
<dbReference type="InterPro" id="IPR050109">
    <property type="entry name" value="HTH-type_TetR-like_transc_reg"/>
</dbReference>
<dbReference type="InterPro" id="IPR036271">
    <property type="entry name" value="Tet_transcr_reg_TetR-rel_C_sf"/>
</dbReference>
<sequence length="226" mass="24786">MDQKESVPTVPRRRAQGLGRERILEACLNLATGTTPDALSFRKIGKELGADPTALYRHFADKDELLLALADKVISMGMIGYVPAPDWEESLRDLMLRIRSSFLQYPQVATLAALRVTGQGGELQFVEAMLSALALAGFSRHEAALVFRACGDFMLAWTGFSAGLLLLGQKSEQDDAAWVSSYDQVAEHDFPLAVTSVREMAAVQDEENYQFALELLLGGIAARLQH</sequence>
<gene>
    <name evidence="7" type="ORF">HED64_01230</name>
</gene>
<dbReference type="Pfam" id="PF02909">
    <property type="entry name" value="TetR_C_1"/>
    <property type="match status" value="1"/>
</dbReference>
<evidence type="ECO:0000259" key="6">
    <source>
        <dbReference type="PROSITE" id="PS50977"/>
    </source>
</evidence>
<dbReference type="InterPro" id="IPR004111">
    <property type="entry name" value="Repressor_TetR_C"/>
</dbReference>
<evidence type="ECO:0000256" key="2">
    <source>
        <dbReference type="ARBA" id="ARBA00023015"/>
    </source>
</evidence>
<dbReference type="RefSeq" id="WP_168150309.1">
    <property type="nucleotide sequence ID" value="NZ_JAAWVT010000001.1"/>
</dbReference>
<dbReference type="SUPFAM" id="SSF46689">
    <property type="entry name" value="Homeodomain-like"/>
    <property type="match status" value="1"/>
</dbReference>
<evidence type="ECO:0000256" key="1">
    <source>
        <dbReference type="ARBA" id="ARBA00022491"/>
    </source>
</evidence>
<name>A0ABX1FZE2_9MICC</name>
<evidence type="ECO:0000256" key="3">
    <source>
        <dbReference type="ARBA" id="ARBA00023125"/>
    </source>
</evidence>
<evidence type="ECO:0000313" key="8">
    <source>
        <dbReference type="Proteomes" id="UP000746595"/>
    </source>
</evidence>
<dbReference type="Gene3D" id="1.10.357.10">
    <property type="entry name" value="Tetracycline Repressor, domain 2"/>
    <property type="match status" value="1"/>
</dbReference>
<dbReference type="SUPFAM" id="SSF48498">
    <property type="entry name" value="Tetracyclin repressor-like, C-terminal domain"/>
    <property type="match status" value="1"/>
</dbReference>
<organism evidence="7 8">
    <name type="scientific">Paeniglutamicibacter terrestris</name>
    <dbReference type="NCBI Taxonomy" id="2723403"/>
    <lineage>
        <taxon>Bacteria</taxon>
        <taxon>Bacillati</taxon>
        <taxon>Actinomycetota</taxon>
        <taxon>Actinomycetes</taxon>
        <taxon>Micrococcales</taxon>
        <taxon>Micrococcaceae</taxon>
        <taxon>Paeniglutamicibacter</taxon>
    </lineage>
</organism>
<evidence type="ECO:0000256" key="4">
    <source>
        <dbReference type="ARBA" id="ARBA00023163"/>
    </source>
</evidence>
<comment type="caution">
    <text evidence="7">The sequence shown here is derived from an EMBL/GenBank/DDBJ whole genome shotgun (WGS) entry which is preliminary data.</text>
</comment>
<dbReference type="Gene3D" id="1.10.10.60">
    <property type="entry name" value="Homeodomain-like"/>
    <property type="match status" value="1"/>
</dbReference>
<accession>A0ABX1FZE2</accession>
<keyword evidence="8" id="KW-1185">Reference proteome</keyword>
<feature type="domain" description="HTH tetR-type" evidence="6">
    <location>
        <begin position="17"/>
        <end position="77"/>
    </location>
</feature>
<keyword evidence="4" id="KW-0804">Transcription</keyword>
<dbReference type="InterPro" id="IPR003012">
    <property type="entry name" value="Tet_transcr_reg_TetR"/>
</dbReference>
<reference evidence="7 8" key="1">
    <citation type="submission" date="2020-04" db="EMBL/GenBank/DDBJ databases">
        <title>Paeniglutamicibacter sp. ANT13_2, a novel actinomycete isolated from sediment in Antarctica.</title>
        <authorList>
            <person name="Sakdapetsiri C."/>
            <person name="Pinyakong O."/>
        </authorList>
    </citation>
    <scope>NUCLEOTIDE SEQUENCE [LARGE SCALE GENOMIC DNA]</scope>
    <source>
        <strain evidence="7 8">ANT13_2</strain>
    </source>
</reference>
<dbReference type="Pfam" id="PF00440">
    <property type="entry name" value="TetR_N"/>
    <property type="match status" value="1"/>
</dbReference>
<proteinExistence type="predicted"/>
<dbReference type="PROSITE" id="PS50977">
    <property type="entry name" value="HTH_TETR_2"/>
    <property type="match status" value="1"/>
</dbReference>
<evidence type="ECO:0000313" key="7">
    <source>
        <dbReference type="EMBL" id="NKG19326.1"/>
    </source>
</evidence>
<feature type="DNA-binding region" description="H-T-H motif" evidence="5">
    <location>
        <begin position="40"/>
        <end position="59"/>
    </location>
</feature>
<keyword evidence="3 5" id="KW-0238">DNA-binding</keyword>